<feature type="domain" description="DUF6534" evidence="2">
    <location>
        <begin position="186"/>
        <end position="271"/>
    </location>
</feature>
<evidence type="ECO:0000313" key="3">
    <source>
        <dbReference type="EMBL" id="KAJ7083588.1"/>
    </source>
</evidence>
<dbReference type="Pfam" id="PF20152">
    <property type="entry name" value="DUF6534"/>
    <property type="match status" value="1"/>
</dbReference>
<dbReference type="PANTHER" id="PTHR40465:SF1">
    <property type="entry name" value="DUF6534 DOMAIN-CONTAINING PROTEIN"/>
    <property type="match status" value="1"/>
</dbReference>
<keyword evidence="1" id="KW-0472">Membrane</keyword>
<protein>
    <recommendedName>
        <fullName evidence="2">DUF6534 domain-containing protein</fullName>
    </recommendedName>
</protein>
<feature type="transmembrane region" description="Helical" evidence="1">
    <location>
        <begin position="176"/>
        <end position="200"/>
    </location>
</feature>
<feature type="transmembrane region" description="Helical" evidence="1">
    <location>
        <begin position="221"/>
        <end position="241"/>
    </location>
</feature>
<evidence type="ECO:0000313" key="4">
    <source>
        <dbReference type="Proteomes" id="UP001222325"/>
    </source>
</evidence>
<evidence type="ECO:0000259" key="2">
    <source>
        <dbReference type="Pfam" id="PF20152"/>
    </source>
</evidence>
<organism evidence="3 4">
    <name type="scientific">Mycena belliarum</name>
    <dbReference type="NCBI Taxonomy" id="1033014"/>
    <lineage>
        <taxon>Eukaryota</taxon>
        <taxon>Fungi</taxon>
        <taxon>Dikarya</taxon>
        <taxon>Basidiomycota</taxon>
        <taxon>Agaricomycotina</taxon>
        <taxon>Agaricomycetes</taxon>
        <taxon>Agaricomycetidae</taxon>
        <taxon>Agaricales</taxon>
        <taxon>Marasmiineae</taxon>
        <taxon>Mycenaceae</taxon>
        <taxon>Mycena</taxon>
    </lineage>
</organism>
<reference evidence="3" key="1">
    <citation type="submission" date="2023-03" db="EMBL/GenBank/DDBJ databases">
        <title>Massive genome expansion in bonnet fungi (Mycena s.s.) driven by repeated elements and novel gene families across ecological guilds.</title>
        <authorList>
            <consortium name="Lawrence Berkeley National Laboratory"/>
            <person name="Harder C.B."/>
            <person name="Miyauchi S."/>
            <person name="Viragh M."/>
            <person name="Kuo A."/>
            <person name="Thoen E."/>
            <person name="Andreopoulos B."/>
            <person name="Lu D."/>
            <person name="Skrede I."/>
            <person name="Drula E."/>
            <person name="Henrissat B."/>
            <person name="Morin E."/>
            <person name="Kohler A."/>
            <person name="Barry K."/>
            <person name="LaButti K."/>
            <person name="Morin E."/>
            <person name="Salamov A."/>
            <person name="Lipzen A."/>
            <person name="Mereny Z."/>
            <person name="Hegedus B."/>
            <person name="Baldrian P."/>
            <person name="Stursova M."/>
            <person name="Weitz H."/>
            <person name="Taylor A."/>
            <person name="Grigoriev I.V."/>
            <person name="Nagy L.G."/>
            <person name="Martin F."/>
            <person name="Kauserud H."/>
        </authorList>
    </citation>
    <scope>NUCLEOTIDE SEQUENCE</scope>
    <source>
        <strain evidence="3">CBHHK173m</strain>
    </source>
</reference>
<sequence length="340" mass="37830">MAPTHVSRTLIMSDSTTLPASMVAATFGGAEITMMIASMLYGVTILQTYMYFLRYSNDGVVMRSLVFILWILDTIHTAFVFHVLYFYTMTTWTKPSNLLDGVWSNYSLLSISTLMCLLVQLFYARTIYLLCLGRWKWLSVALLGPLILASSIYGVINAVRQTQVWELTKLVTITHTIVLPYACIRIAVDVITSISLCILLRGKKNDIRSTTNMVNTLILYATTRFLATSSVSIFQIIVLGIDPTSLWGFTLDYIIGKLYVNSLLANLNSRDRVRAAGGMSPSGLVSMFSDPGTSRPGGNVPLAVSYHQEQVVTRTLEDGLTRTDKVELTDMRGYSKTSED</sequence>
<feature type="transmembrane region" description="Helical" evidence="1">
    <location>
        <begin position="106"/>
        <end position="123"/>
    </location>
</feature>
<gene>
    <name evidence="3" type="ORF">B0H15DRAFT_415337</name>
</gene>
<keyword evidence="1" id="KW-1133">Transmembrane helix</keyword>
<proteinExistence type="predicted"/>
<feature type="transmembrane region" description="Helical" evidence="1">
    <location>
        <begin position="32"/>
        <end position="53"/>
    </location>
</feature>
<keyword evidence="4" id="KW-1185">Reference proteome</keyword>
<dbReference type="PANTHER" id="PTHR40465">
    <property type="entry name" value="CHROMOSOME 1, WHOLE GENOME SHOTGUN SEQUENCE"/>
    <property type="match status" value="1"/>
</dbReference>
<feature type="transmembrane region" description="Helical" evidence="1">
    <location>
        <begin position="65"/>
        <end position="86"/>
    </location>
</feature>
<dbReference type="Proteomes" id="UP001222325">
    <property type="component" value="Unassembled WGS sequence"/>
</dbReference>
<dbReference type="EMBL" id="JARJCN010000040">
    <property type="protein sequence ID" value="KAJ7083588.1"/>
    <property type="molecule type" value="Genomic_DNA"/>
</dbReference>
<dbReference type="InterPro" id="IPR045339">
    <property type="entry name" value="DUF6534"/>
</dbReference>
<evidence type="ECO:0000256" key="1">
    <source>
        <dbReference type="SAM" id="Phobius"/>
    </source>
</evidence>
<name>A0AAD6XS37_9AGAR</name>
<keyword evidence="1" id="KW-0812">Transmembrane</keyword>
<comment type="caution">
    <text evidence="3">The sequence shown here is derived from an EMBL/GenBank/DDBJ whole genome shotgun (WGS) entry which is preliminary data.</text>
</comment>
<accession>A0AAD6XS37</accession>
<feature type="transmembrane region" description="Helical" evidence="1">
    <location>
        <begin position="247"/>
        <end position="267"/>
    </location>
</feature>
<feature type="transmembrane region" description="Helical" evidence="1">
    <location>
        <begin position="135"/>
        <end position="156"/>
    </location>
</feature>
<dbReference type="AlphaFoldDB" id="A0AAD6XS37"/>